<dbReference type="AlphaFoldDB" id="A0A8X6GE56"/>
<dbReference type="EMBL" id="BMAO01025430">
    <property type="protein sequence ID" value="GFR02552.1"/>
    <property type="molecule type" value="Genomic_DNA"/>
</dbReference>
<name>A0A8X6GE56_TRICU</name>
<evidence type="ECO:0000313" key="3">
    <source>
        <dbReference type="Proteomes" id="UP000887116"/>
    </source>
</evidence>
<organism evidence="2 3">
    <name type="scientific">Trichonephila clavata</name>
    <name type="common">Joro spider</name>
    <name type="synonym">Nephila clavata</name>
    <dbReference type="NCBI Taxonomy" id="2740835"/>
    <lineage>
        <taxon>Eukaryota</taxon>
        <taxon>Metazoa</taxon>
        <taxon>Ecdysozoa</taxon>
        <taxon>Arthropoda</taxon>
        <taxon>Chelicerata</taxon>
        <taxon>Arachnida</taxon>
        <taxon>Araneae</taxon>
        <taxon>Araneomorphae</taxon>
        <taxon>Entelegynae</taxon>
        <taxon>Araneoidea</taxon>
        <taxon>Nephilidae</taxon>
        <taxon>Trichonephila</taxon>
    </lineage>
</organism>
<feature type="compositionally biased region" description="Polar residues" evidence="1">
    <location>
        <begin position="103"/>
        <end position="114"/>
    </location>
</feature>
<accession>A0A8X6GE56</accession>
<reference evidence="2" key="1">
    <citation type="submission" date="2020-07" db="EMBL/GenBank/DDBJ databases">
        <title>Multicomponent nature underlies the extraordinary mechanical properties of spider dragline silk.</title>
        <authorList>
            <person name="Kono N."/>
            <person name="Nakamura H."/>
            <person name="Mori M."/>
            <person name="Yoshida Y."/>
            <person name="Ohtoshi R."/>
            <person name="Malay A.D."/>
            <person name="Moran D.A.P."/>
            <person name="Tomita M."/>
            <person name="Numata K."/>
            <person name="Arakawa K."/>
        </authorList>
    </citation>
    <scope>NUCLEOTIDE SEQUENCE</scope>
</reference>
<dbReference type="Proteomes" id="UP000887116">
    <property type="component" value="Unassembled WGS sequence"/>
</dbReference>
<feature type="compositionally biased region" description="Polar residues" evidence="1">
    <location>
        <begin position="74"/>
        <end position="84"/>
    </location>
</feature>
<dbReference type="OrthoDB" id="10544560at2759"/>
<proteinExistence type="predicted"/>
<sequence length="114" mass="12909">MSPLVLSIWLRRFTETLTHVETTMKNLEKVMEKRRKVLYPGCVSGLTLHPATGNRIIVPPSLMLRRHGRPALYTRQNRSQQRTVSAARPLAFPEMTNGGNGSMLPNSSLRIKKN</sequence>
<evidence type="ECO:0000313" key="2">
    <source>
        <dbReference type="EMBL" id="GFR02552.1"/>
    </source>
</evidence>
<protein>
    <submittedName>
        <fullName evidence="2">Uncharacterized protein</fullName>
    </submittedName>
</protein>
<comment type="caution">
    <text evidence="2">The sequence shown here is derived from an EMBL/GenBank/DDBJ whole genome shotgun (WGS) entry which is preliminary data.</text>
</comment>
<keyword evidence="3" id="KW-1185">Reference proteome</keyword>
<feature type="region of interest" description="Disordered" evidence="1">
    <location>
        <begin position="72"/>
        <end position="114"/>
    </location>
</feature>
<evidence type="ECO:0000256" key="1">
    <source>
        <dbReference type="SAM" id="MobiDB-lite"/>
    </source>
</evidence>
<gene>
    <name evidence="2" type="ORF">TNCT_546621</name>
</gene>